<feature type="compositionally biased region" description="Basic and acidic residues" evidence="1">
    <location>
        <begin position="272"/>
        <end position="289"/>
    </location>
</feature>
<dbReference type="Proteomes" id="UP000649617">
    <property type="component" value="Unassembled WGS sequence"/>
</dbReference>
<organism evidence="2 3">
    <name type="scientific">Symbiodinium pilosum</name>
    <name type="common">Dinoflagellate</name>
    <dbReference type="NCBI Taxonomy" id="2952"/>
    <lineage>
        <taxon>Eukaryota</taxon>
        <taxon>Sar</taxon>
        <taxon>Alveolata</taxon>
        <taxon>Dinophyceae</taxon>
        <taxon>Suessiales</taxon>
        <taxon>Symbiodiniaceae</taxon>
        <taxon>Symbiodinium</taxon>
    </lineage>
</organism>
<gene>
    <name evidence="2" type="ORF">SPIL2461_LOCUS15186</name>
</gene>
<protein>
    <submittedName>
        <fullName evidence="2">Uncharacterized protein</fullName>
    </submittedName>
</protein>
<accession>A0A812UH22</accession>
<dbReference type="OrthoDB" id="10512578at2759"/>
<reference evidence="2" key="1">
    <citation type="submission" date="2021-02" db="EMBL/GenBank/DDBJ databases">
        <authorList>
            <person name="Dougan E. K."/>
            <person name="Rhodes N."/>
            <person name="Thang M."/>
            <person name="Chan C."/>
        </authorList>
    </citation>
    <scope>NUCLEOTIDE SEQUENCE</scope>
</reference>
<keyword evidence="3" id="KW-1185">Reference proteome</keyword>
<dbReference type="EMBL" id="CAJNIZ010036546">
    <property type="protein sequence ID" value="CAE7565991.1"/>
    <property type="molecule type" value="Genomic_DNA"/>
</dbReference>
<feature type="compositionally biased region" description="Polar residues" evidence="1">
    <location>
        <begin position="178"/>
        <end position="201"/>
    </location>
</feature>
<comment type="caution">
    <text evidence="2">The sequence shown here is derived from an EMBL/GenBank/DDBJ whole genome shotgun (WGS) entry which is preliminary data.</text>
</comment>
<sequence>MPAPPDERKRCHNPECTFLVHVNPAKMGSFCCKKCHQHFSQAGNVESKKPLSHGDLCGKTVAPEGREVAAFAAPDAPMPQAGSAKGNRQAKKRKKYEPETQQLLHPVDAKPSGIWMEGGGRMECGGETRQSLSQSPSRKAHETSENWGSQRDGRLPRPASGAKSRSAGAENSVREGASTMQSARTSVDALQSPSHQDSLANQIKDLFTYPKGRAQSDEESCSSSGSSPSVRLHAVDDERPASRSSTESESDSDECHRAAGAAAVSSRNLETAPRKIKVESERDAEERSKSQRTSLLAEAYSS</sequence>
<name>A0A812UH22_SYMPI</name>
<evidence type="ECO:0000256" key="1">
    <source>
        <dbReference type="SAM" id="MobiDB-lite"/>
    </source>
</evidence>
<dbReference type="AlphaFoldDB" id="A0A812UH22"/>
<feature type="region of interest" description="Disordered" evidence="1">
    <location>
        <begin position="70"/>
        <end position="302"/>
    </location>
</feature>
<proteinExistence type="predicted"/>
<evidence type="ECO:0000313" key="3">
    <source>
        <dbReference type="Proteomes" id="UP000649617"/>
    </source>
</evidence>
<evidence type="ECO:0000313" key="2">
    <source>
        <dbReference type="EMBL" id="CAE7565991.1"/>
    </source>
</evidence>
<feature type="compositionally biased region" description="Polar residues" evidence="1">
    <location>
        <begin position="128"/>
        <end position="137"/>
    </location>
</feature>